<dbReference type="Proteomes" id="UP000321083">
    <property type="component" value="Unassembled WGS sequence"/>
</dbReference>
<evidence type="ECO:0000259" key="1">
    <source>
        <dbReference type="Pfam" id="PF07587"/>
    </source>
</evidence>
<comment type="caution">
    <text evidence="2">The sequence shown here is derived from an EMBL/GenBank/DDBJ whole genome shotgun (WGS) entry which is preliminary data.</text>
</comment>
<protein>
    <recommendedName>
        <fullName evidence="1">DUF1553 domain-containing protein</fullName>
    </recommendedName>
</protein>
<evidence type="ECO:0000313" key="3">
    <source>
        <dbReference type="Proteomes" id="UP000321083"/>
    </source>
</evidence>
<sequence>MVMQDQPSAPDTYLLTRGEFLSPDRQRGPLQPGVPAAVRGTVEPLEYKSRLDLATWLVSPQNPLTARVTVNRIWGRYFGRGLVETDNDFGFQGAVPVNLPLLDWLASEFIRRGWSQKQLHRLILTSAVYRQSSALLDEVAVQQDPDNYLLARQARFRVEAEIVRDMALSASGLLSERVGGPGVHLPQPDGIYDFTQNRKNWPTATGADRFRRTMYVMFYRSAPYPLLSTFDAPDFSTVCTRRVRSNTPLQSLTVANDQVFTELAGGLAGRVLKQQPEGTDGDRLRLMFRLCLTREPLDSELSVLVDFLSRERARFAGAAADAEKFASGAPASAVEGVTAVEQAAWTSTARVLLNTDEFMTRN</sequence>
<evidence type="ECO:0000313" key="2">
    <source>
        <dbReference type="EMBL" id="TWW08128.1"/>
    </source>
</evidence>
<dbReference type="PANTHER" id="PTHR35889:SF3">
    <property type="entry name" value="F-BOX DOMAIN-CONTAINING PROTEIN"/>
    <property type="match status" value="1"/>
</dbReference>
<accession>A0A5C6M0K7</accession>
<name>A0A5C6M0K7_9PLAN</name>
<reference evidence="2 3" key="1">
    <citation type="submission" date="2019-08" db="EMBL/GenBank/DDBJ databases">
        <title>100 year-old enigma solved: identification of Planctomyces bekefii, the type genus and species of the phylum Planctomycetes.</title>
        <authorList>
            <person name="Svetlana D.N."/>
            <person name="Overmann J."/>
        </authorList>
    </citation>
    <scope>NUCLEOTIDE SEQUENCE [LARGE SCALE GENOMIC DNA]</scope>
    <source>
        <strain evidence="2">Phe10_nw2017</strain>
    </source>
</reference>
<dbReference type="PANTHER" id="PTHR35889">
    <property type="entry name" value="CYCLOINULO-OLIGOSACCHARIDE FRUCTANOTRANSFERASE-RELATED"/>
    <property type="match status" value="1"/>
</dbReference>
<feature type="domain" description="DUF1553" evidence="1">
    <location>
        <begin position="50"/>
        <end position="308"/>
    </location>
</feature>
<dbReference type="Pfam" id="PF07587">
    <property type="entry name" value="PSD1"/>
    <property type="match status" value="1"/>
</dbReference>
<gene>
    <name evidence="2" type="ORF">E3A20_27430</name>
</gene>
<reference evidence="2 3" key="2">
    <citation type="submission" date="2019-08" db="EMBL/GenBank/DDBJ databases">
        <authorList>
            <person name="Henke P."/>
        </authorList>
    </citation>
    <scope>NUCLEOTIDE SEQUENCE [LARGE SCALE GENOMIC DNA]</scope>
    <source>
        <strain evidence="2">Phe10_nw2017</strain>
    </source>
</reference>
<proteinExistence type="predicted"/>
<dbReference type="EMBL" id="SRHE01000828">
    <property type="protein sequence ID" value="TWW08128.1"/>
    <property type="molecule type" value="Genomic_DNA"/>
</dbReference>
<dbReference type="InterPro" id="IPR022655">
    <property type="entry name" value="DUF1553"/>
</dbReference>
<dbReference type="AlphaFoldDB" id="A0A5C6M0K7"/>
<organism evidence="2 3">
    <name type="scientific">Planctomyces bekefii</name>
    <dbReference type="NCBI Taxonomy" id="1653850"/>
    <lineage>
        <taxon>Bacteria</taxon>
        <taxon>Pseudomonadati</taxon>
        <taxon>Planctomycetota</taxon>
        <taxon>Planctomycetia</taxon>
        <taxon>Planctomycetales</taxon>
        <taxon>Planctomycetaceae</taxon>
        <taxon>Planctomyces</taxon>
    </lineage>
</organism>
<keyword evidence="3" id="KW-1185">Reference proteome</keyword>